<dbReference type="Proteomes" id="UP000265520">
    <property type="component" value="Unassembled WGS sequence"/>
</dbReference>
<name>A0A392SNT6_9FABA</name>
<dbReference type="AlphaFoldDB" id="A0A392SNT6"/>
<evidence type="ECO:0000313" key="2">
    <source>
        <dbReference type="Proteomes" id="UP000265520"/>
    </source>
</evidence>
<accession>A0A392SNT6</accession>
<keyword evidence="2" id="KW-1185">Reference proteome</keyword>
<comment type="caution">
    <text evidence="1">The sequence shown here is derived from an EMBL/GenBank/DDBJ whole genome shotgun (WGS) entry which is preliminary data.</text>
</comment>
<protein>
    <submittedName>
        <fullName evidence="1">Uncharacterized protein</fullName>
    </submittedName>
</protein>
<organism evidence="1 2">
    <name type="scientific">Trifolium medium</name>
    <dbReference type="NCBI Taxonomy" id="97028"/>
    <lineage>
        <taxon>Eukaryota</taxon>
        <taxon>Viridiplantae</taxon>
        <taxon>Streptophyta</taxon>
        <taxon>Embryophyta</taxon>
        <taxon>Tracheophyta</taxon>
        <taxon>Spermatophyta</taxon>
        <taxon>Magnoliopsida</taxon>
        <taxon>eudicotyledons</taxon>
        <taxon>Gunneridae</taxon>
        <taxon>Pentapetalae</taxon>
        <taxon>rosids</taxon>
        <taxon>fabids</taxon>
        <taxon>Fabales</taxon>
        <taxon>Fabaceae</taxon>
        <taxon>Papilionoideae</taxon>
        <taxon>50 kb inversion clade</taxon>
        <taxon>NPAAA clade</taxon>
        <taxon>Hologalegina</taxon>
        <taxon>IRL clade</taxon>
        <taxon>Trifolieae</taxon>
        <taxon>Trifolium</taxon>
    </lineage>
</organism>
<proteinExistence type="predicted"/>
<evidence type="ECO:0000313" key="1">
    <source>
        <dbReference type="EMBL" id="MCI50082.1"/>
    </source>
</evidence>
<reference evidence="1 2" key="1">
    <citation type="journal article" date="2018" name="Front. Plant Sci.">
        <title>Red Clover (Trifolium pratense) and Zigzag Clover (T. medium) - A Picture of Genomic Similarities and Differences.</title>
        <authorList>
            <person name="Dluhosova J."/>
            <person name="Istvanek J."/>
            <person name="Nedelnik J."/>
            <person name="Repkova J."/>
        </authorList>
    </citation>
    <scope>NUCLEOTIDE SEQUENCE [LARGE SCALE GENOMIC DNA]</scope>
    <source>
        <strain evidence="2">cv. 10/8</strain>
        <tissue evidence="1">Leaf</tissue>
    </source>
</reference>
<sequence length="52" mass="5656">MQGNMMNKKIDAGDGLGDGGPIGWRRWLRSAEKMKLPHGEAGGVEVSNYLLL</sequence>
<dbReference type="EMBL" id="LXQA010411186">
    <property type="protein sequence ID" value="MCI50082.1"/>
    <property type="molecule type" value="Genomic_DNA"/>
</dbReference>